<protein>
    <recommendedName>
        <fullName evidence="4">Probable D-serine dehydratase</fullName>
        <ecNumber evidence="4">4.3.1.18</ecNumber>
    </recommendedName>
    <alternativeName>
        <fullName evidence="4">D-serine deaminase</fullName>
        <shortName evidence="4">DSD</shortName>
    </alternativeName>
</protein>
<organism evidence="7 8">
    <name type="scientific">Anaerosolibacter carboniphilus</name>
    <dbReference type="NCBI Taxonomy" id="1417629"/>
    <lineage>
        <taxon>Bacteria</taxon>
        <taxon>Bacillati</taxon>
        <taxon>Bacillota</taxon>
        <taxon>Clostridia</taxon>
        <taxon>Peptostreptococcales</taxon>
        <taxon>Thermotaleaceae</taxon>
        <taxon>Anaerosolibacter</taxon>
    </lineage>
</organism>
<dbReference type="GO" id="GO:0030170">
    <property type="term" value="F:pyridoxal phosphate binding"/>
    <property type="evidence" value="ECO:0007669"/>
    <property type="project" value="InterPro"/>
</dbReference>
<evidence type="ECO:0000313" key="8">
    <source>
        <dbReference type="Proteomes" id="UP000579281"/>
    </source>
</evidence>
<dbReference type="GO" id="GO:0036088">
    <property type="term" value="P:D-serine catabolic process"/>
    <property type="evidence" value="ECO:0007669"/>
    <property type="project" value="TreeGrafter"/>
</dbReference>
<dbReference type="InterPro" id="IPR011780">
    <property type="entry name" value="D_Ser_am_lyase"/>
</dbReference>
<comment type="catalytic activity">
    <reaction evidence="4">
        <text>D-serine = pyruvate + NH4(+)</text>
        <dbReference type="Rhea" id="RHEA:13977"/>
        <dbReference type="ChEBI" id="CHEBI:15361"/>
        <dbReference type="ChEBI" id="CHEBI:28938"/>
        <dbReference type="ChEBI" id="CHEBI:35247"/>
        <dbReference type="EC" id="4.3.1.18"/>
    </reaction>
</comment>
<feature type="modified residue" description="N6-(pyridoxal phosphate)lysine" evidence="4">
    <location>
        <position position="134"/>
    </location>
</feature>
<comment type="caution">
    <text evidence="7">The sequence shown here is derived from an EMBL/GenBank/DDBJ whole genome shotgun (WGS) entry which is preliminary data.</text>
</comment>
<dbReference type="SUPFAM" id="SSF53686">
    <property type="entry name" value="Tryptophan synthase beta subunit-like PLP-dependent enzymes"/>
    <property type="match status" value="1"/>
</dbReference>
<accession>A0A841L610</accession>
<sequence length="456" mass="51428">MKKRQRKDEVYMGQGYIYNRTLNEWRIDFPLLKELMAYEPILWENPKKDTVKNHLPSLTLTEEDIMDAEKRWQRFAPLIQALFPETEGSQGIIESPLKEISKMKLYLESKNEMKIPGRLFLKCDNELPVAGSIKARGGIYEVLKHAETLAIEHGLLSHKDNYAIMASEDFRRFFQKYGIAVGSTGNLGLSIGIISAAIGFRVTVHMSADAKEWKKVLLRKKGVQVIEYASDYSKAVEEGRKQSDQDPMSYFVDDEQSKELFLGYSVAAYRLKKQLEENDIRSDKDHPLILYLPCGVGGAPGGVTFGAKLLFGEDVYCFFAEPTHSPCMLLGLMTGLYEKARVQDFHMDNVTEADGLAVGAPSALVSRMVGPWIDGVYTVDDSELYSIVTKLKDLEDIKIEPSSAAALLGFKRFKENSASIEKIALENATHIAWATGGLFVPEDLMEEFYKRGMEKR</sequence>
<comment type="similarity">
    <text evidence="4">Belongs to the serine/threonine dehydratase family. DsdA subfamily.</text>
</comment>
<dbReference type="InterPro" id="IPR050147">
    <property type="entry name" value="Ser/Thr_Dehydratase"/>
</dbReference>
<proteinExistence type="inferred from homology"/>
<dbReference type="EC" id="4.3.1.18" evidence="4"/>
<evidence type="ECO:0000256" key="5">
    <source>
        <dbReference type="SAM" id="Phobius"/>
    </source>
</evidence>
<dbReference type="RefSeq" id="WP_330602956.1">
    <property type="nucleotide sequence ID" value="NZ_JACHEN010000027.1"/>
</dbReference>
<feature type="transmembrane region" description="Helical" evidence="5">
    <location>
        <begin position="177"/>
        <end position="200"/>
    </location>
</feature>
<dbReference type="Pfam" id="PF00291">
    <property type="entry name" value="PALP"/>
    <property type="match status" value="1"/>
</dbReference>
<dbReference type="PANTHER" id="PTHR48078:SF9">
    <property type="entry name" value="D-SERINE DEHYDRATASE"/>
    <property type="match status" value="1"/>
</dbReference>
<dbReference type="GO" id="GO:0008721">
    <property type="term" value="F:D-serine ammonia-lyase activity"/>
    <property type="evidence" value="ECO:0007669"/>
    <property type="project" value="UniProtKB-EC"/>
</dbReference>
<evidence type="ECO:0000256" key="1">
    <source>
        <dbReference type="ARBA" id="ARBA00001933"/>
    </source>
</evidence>
<keyword evidence="3 4" id="KW-0456">Lyase</keyword>
<keyword evidence="5" id="KW-0812">Transmembrane</keyword>
<evidence type="ECO:0000256" key="4">
    <source>
        <dbReference type="HAMAP-Rule" id="MF_01030"/>
    </source>
</evidence>
<dbReference type="EMBL" id="JACHEN010000027">
    <property type="protein sequence ID" value="MBB6217745.1"/>
    <property type="molecule type" value="Genomic_DNA"/>
</dbReference>
<dbReference type="GO" id="GO:0009097">
    <property type="term" value="P:isoleucine biosynthetic process"/>
    <property type="evidence" value="ECO:0007669"/>
    <property type="project" value="TreeGrafter"/>
</dbReference>
<evidence type="ECO:0000256" key="2">
    <source>
        <dbReference type="ARBA" id="ARBA00022898"/>
    </source>
</evidence>
<dbReference type="PANTHER" id="PTHR48078">
    <property type="entry name" value="THREONINE DEHYDRATASE, MITOCHONDRIAL-RELATED"/>
    <property type="match status" value="1"/>
</dbReference>
<dbReference type="GO" id="GO:0016836">
    <property type="term" value="F:hydro-lyase activity"/>
    <property type="evidence" value="ECO:0007669"/>
    <property type="project" value="UniProtKB-UniRule"/>
</dbReference>
<dbReference type="HAMAP" id="MF_01030">
    <property type="entry name" value="D_Ser_dehydrat"/>
    <property type="match status" value="1"/>
</dbReference>
<dbReference type="InterPro" id="IPR036052">
    <property type="entry name" value="TrpB-like_PALP_sf"/>
</dbReference>
<keyword evidence="5" id="KW-1133">Transmembrane helix</keyword>
<dbReference type="NCBIfam" id="NF002823">
    <property type="entry name" value="PRK02991.1"/>
    <property type="match status" value="1"/>
</dbReference>
<keyword evidence="2 4" id="KW-0663">Pyridoxal phosphate</keyword>
<gene>
    <name evidence="4" type="primary">dsdA</name>
    <name evidence="7" type="ORF">HNQ80_003868</name>
</gene>
<dbReference type="InterPro" id="IPR001926">
    <property type="entry name" value="TrpB-like_PALP"/>
</dbReference>
<evidence type="ECO:0000313" key="7">
    <source>
        <dbReference type="EMBL" id="MBB6217745.1"/>
    </source>
</evidence>
<dbReference type="AlphaFoldDB" id="A0A841L610"/>
<dbReference type="Proteomes" id="UP000579281">
    <property type="component" value="Unassembled WGS sequence"/>
</dbReference>
<dbReference type="NCBIfam" id="TIGR02035">
    <property type="entry name" value="D_Ser_am_lyase"/>
    <property type="match status" value="1"/>
</dbReference>
<feature type="domain" description="Tryptophan synthase beta chain-like PALP" evidence="6">
    <location>
        <begin position="114"/>
        <end position="412"/>
    </location>
</feature>
<evidence type="ECO:0000256" key="3">
    <source>
        <dbReference type="ARBA" id="ARBA00023239"/>
    </source>
</evidence>
<name>A0A841L610_9FIRM</name>
<keyword evidence="5" id="KW-0472">Membrane</keyword>
<keyword evidence="8" id="KW-1185">Reference proteome</keyword>
<dbReference type="Gene3D" id="3.40.50.1100">
    <property type="match status" value="2"/>
</dbReference>
<reference evidence="7 8" key="1">
    <citation type="submission" date="2020-08" db="EMBL/GenBank/DDBJ databases">
        <title>Genomic Encyclopedia of Type Strains, Phase IV (KMG-IV): sequencing the most valuable type-strain genomes for metagenomic binning, comparative biology and taxonomic classification.</title>
        <authorList>
            <person name="Goeker M."/>
        </authorList>
    </citation>
    <scope>NUCLEOTIDE SEQUENCE [LARGE SCALE GENOMIC DNA]</scope>
    <source>
        <strain evidence="7 8">DSM 103526</strain>
    </source>
</reference>
<evidence type="ECO:0000259" key="6">
    <source>
        <dbReference type="Pfam" id="PF00291"/>
    </source>
</evidence>
<comment type="cofactor">
    <cofactor evidence="1 4">
        <name>pyridoxal 5'-phosphate</name>
        <dbReference type="ChEBI" id="CHEBI:597326"/>
    </cofactor>
</comment>